<evidence type="ECO:0000313" key="3">
    <source>
        <dbReference type="Proteomes" id="UP000194546"/>
    </source>
</evidence>
<evidence type="ECO:0000313" key="2">
    <source>
        <dbReference type="EMBL" id="OTP80875.1"/>
    </source>
</evidence>
<dbReference type="AlphaFoldDB" id="A0A242NB06"/>
<protein>
    <recommendedName>
        <fullName evidence="4">Lipoprotein</fullName>
    </recommendedName>
</protein>
<dbReference type="EMBL" id="NBTY01000001">
    <property type="protein sequence ID" value="OTP80875.1"/>
    <property type="molecule type" value="Genomic_DNA"/>
</dbReference>
<comment type="caution">
    <text evidence="2">The sequence shown here is derived from an EMBL/GenBank/DDBJ whole genome shotgun (WGS) entry which is preliminary data.</text>
</comment>
<evidence type="ECO:0008006" key="4">
    <source>
        <dbReference type="Google" id="ProtNLM"/>
    </source>
</evidence>
<dbReference type="OrthoDB" id="1682314at2"/>
<feature type="signal peptide" evidence="1">
    <location>
        <begin position="1"/>
        <end position="18"/>
    </location>
</feature>
<reference evidence="2 3" key="1">
    <citation type="submission" date="2017-03" db="EMBL/GenBank/DDBJ databases">
        <title>Genome analysis of strain PAMC 26510.</title>
        <authorList>
            <person name="Oh H.-M."/>
            <person name="Yang J.-A."/>
        </authorList>
    </citation>
    <scope>NUCLEOTIDE SEQUENCE [LARGE SCALE GENOMIC DNA]</scope>
    <source>
        <strain evidence="2 3">PAMC 26510</strain>
    </source>
</reference>
<dbReference type="Proteomes" id="UP000194546">
    <property type="component" value="Unassembled WGS sequence"/>
</dbReference>
<keyword evidence="1" id="KW-0732">Signal</keyword>
<name>A0A242NB06_CABSO</name>
<feature type="chain" id="PRO_5012715351" description="Lipoprotein" evidence="1">
    <location>
        <begin position="19"/>
        <end position="107"/>
    </location>
</feature>
<dbReference type="RefSeq" id="WP_086380040.1">
    <property type="nucleotide sequence ID" value="NZ_MTHB01000299.1"/>
</dbReference>
<sequence length="107" mass="11651">MKTKILCSIALALPLVLAGCKQSGDQYVGTWTKVSGNGPDLSILKHDNVFVIKESVQALTGEYPTYAGEMDGDVLVANRGYSTERFIIDKTNGHLIRPGEELEHTSK</sequence>
<evidence type="ECO:0000256" key="1">
    <source>
        <dbReference type="SAM" id="SignalP"/>
    </source>
</evidence>
<dbReference type="PROSITE" id="PS51257">
    <property type="entry name" value="PROKAR_LIPOPROTEIN"/>
    <property type="match status" value="1"/>
</dbReference>
<organism evidence="2 3">
    <name type="scientific">Caballeronia sordidicola</name>
    <name type="common">Burkholderia sordidicola</name>
    <dbReference type="NCBI Taxonomy" id="196367"/>
    <lineage>
        <taxon>Bacteria</taxon>
        <taxon>Pseudomonadati</taxon>
        <taxon>Pseudomonadota</taxon>
        <taxon>Betaproteobacteria</taxon>
        <taxon>Burkholderiales</taxon>
        <taxon>Burkholderiaceae</taxon>
        <taxon>Caballeronia</taxon>
    </lineage>
</organism>
<gene>
    <name evidence="2" type="ORF">PAMC26510_00005</name>
</gene>
<accession>A0A242NB06</accession>
<proteinExistence type="predicted"/>